<gene>
    <name evidence="1" type="ORF">dnl_13630</name>
</gene>
<dbReference type="Proteomes" id="UP000663720">
    <property type="component" value="Chromosome"/>
</dbReference>
<dbReference type="GO" id="GO:0016787">
    <property type="term" value="F:hydrolase activity"/>
    <property type="evidence" value="ECO:0007669"/>
    <property type="project" value="UniProtKB-KW"/>
</dbReference>
<dbReference type="EMBL" id="CP061799">
    <property type="protein sequence ID" value="QTA79110.1"/>
    <property type="molecule type" value="Genomic_DNA"/>
</dbReference>
<evidence type="ECO:0000313" key="1">
    <source>
        <dbReference type="EMBL" id="QTA79110.1"/>
    </source>
</evidence>
<dbReference type="InterPro" id="IPR027417">
    <property type="entry name" value="P-loop_NTPase"/>
</dbReference>
<dbReference type="KEGG" id="dli:dnl_13630"/>
<dbReference type="SUPFAM" id="SSF52540">
    <property type="entry name" value="P-loop containing nucleoside triphosphate hydrolases"/>
    <property type="match status" value="1"/>
</dbReference>
<dbReference type="AlphaFoldDB" id="A0A975GFE8"/>
<proteinExistence type="predicted"/>
<protein>
    <submittedName>
        <fullName evidence="1">NTP hydrolase p-loop-containing</fullName>
    </submittedName>
</protein>
<evidence type="ECO:0000313" key="2">
    <source>
        <dbReference type="Proteomes" id="UP000663720"/>
    </source>
</evidence>
<accession>A0A975GFE8</accession>
<organism evidence="1 2">
    <name type="scientific">Desulfonema limicola</name>
    <dbReference type="NCBI Taxonomy" id="45656"/>
    <lineage>
        <taxon>Bacteria</taxon>
        <taxon>Pseudomonadati</taxon>
        <taxon>Thermodesulfobacteriota</taxon>
        <taxon>Desulfobacteria</taxon>
        <taxon>Desulfobacterales</taxon>
        <taxon>Desulfococcaceae</taxon>
        <taxon>Desulfonema</taxon>
    </lineage>
</organism>
<dbReference type="RefSeq" id="WP_207690893.1">
    <property type="nucleotide sequence ID" value="NZ_CP061799.1"/>
</dbReference>
<keyword evidence="1" id="KW-0378">Hydrolase</keyword>
<reference evidence="1" key="1">
    <citation type="journal article" date="2021" name="Microb. Physiol.">
        <title>Proteogenomic Insights into the Physiology of Marine, Sulfate-Reducing, Filamentous Desulfonema limicola and Desulfonema magnum.</title>
        <authorList>
            <person name="Schnaars V."/>
            <person name="Wohlbrand L."/>
            <person name="Scheve S."/>
            <person name="Hinrichs C."/>
            <person name="Reinhardt R."/>
            <person name="Rabus R."/>
        </authorList>
    </citation>
    <scope>NUCLEOTIDE SEQUENCE</scope>
    <source>
        <strain evidence="1">5ac10</strain>
    </source>
</reference>
<name>A0A975GFE8_9BACT</name>
<sequence length="245" mass="29244">MKNVIILGAGRTGSSPLAGLIAYKRYYIQQEAIKSRGGYPDGDYENPELIKLNQDILMESGYGYTKANINKSVNIDTIKQFIHQNKNFSKYHDFLKNCNEHSPWLWKDPRLCYTIHFWKELINFDQIKFIFITRDKKDIFRSYTKNNIYCTKKDVYQKYEEQVDSVKLFFKENNLNSLNIHSPELKNKEKLIEKLNQYLEIDIKVSDYDAVYKPNIRKKESGLHFWIRYYTGFIKIMIERAFKPL</sequence>
<dbReference type="Gene3D" id="3.40.50.300">
    <property type="entry name" value="P-loop containing nucleotide triphosphate hydrolases"/>
    <property type="match status" value="1"/>
</dbReference>
<keyword evidence="2" id="KW-1185">Reference proteome</keyword>